<dbReference type="RefSeq" id="WP_057874503.1">
    <property type="nucleotide sequence ID" value="NZ_AYYI01000074.1"/>
</dbReference>
<dbReference type="InterPro" id="IPR019644">
    <property type="entry name" value="DUF2508"/>
</dbReference>
<name>A0A0R2D3S0_9LACO</name>
<keyword evidence="2" id="KW-1185">Reference proteome</keyword>
<protein>
    <recommendedName>
        <fullName evidence="3">DUF2508 domain-containing protein</fullName>
    </recommendedName>
</protein>
<gene>
    <name evidence="1" type="ORF">FC24_GL002215</name>
</gene>
<comment type="caution">
    <text evidence="1">The sequence shown here is derived from an EMBL/GenBank/DDBJ whole genome shotgun (WGS) entry which is preliminary data.</text>
</comment>
<accession>A0A0R2D3S0</accession>
<dbReference type="AlphaFoldDB" id="A0A0R2D3S0"/>
<reference evidence="1 2" key="1">
    <citation type="journal article" date="2015" name="Genome Announc.">
        <title>Expanding the biotechnology potential of lactobacilli through comparative genomics of 213 strains and associated genera.</title>
        <authorList>
            <person name="Sun Z."/>
            <person name="Harris H.M."/>
            <person name="McCann A."/>
            <person name="Guo C."/>
            <person name="Argimon S."/>
            <person name="Zhang W."/>
            <person name="Yang X."/>
            <person name="Jeffery I.B."/>
            <person name="Cooney J.C."/>
            <person name="Kagawa T.F."/>
            <person name="Liu W."/>
            <person name="Song Y."/>
            <person name="Salvetti E."/>
            <person name="Wrobel A."/>
            <person name="Rasinkangas P."/>
            <person name="Parkhill J."/>
            <person name="Rea M.C."/>
            <person name="O'Sullivan O."/>
            <person name="Ritari J."/>
            <person name="Douillard F.P."/>
            <person name="Paul Ross R."/>
            <person name="Yang R."/>
            <person name="Briner A.E."/>
            <person name="Felis G.E."/>
            <person name="de Vos W.M."/>
            <person name="Barrangou R."/>
            <person name="Klaenhammer T.R."/>
            <person name="Caufield P.W."/>
            <person name="Cui Y."/>
            <person name="Zhang H."/>
            <person name="O'Toole P.W."/>
        </authorList>
    </citation>
    <scope>NUCLEOTIDE SEQUENCE [LARGE SCALE GENOMIC DNA]</scope>
    <source>
        <strain evidence="1 2">DSM 20253</strain>
    </source>
</reference>
<proteinExistence type="predicted"/>
<evidence type="ECO:0000313" key="1">
    <source>
        <dbReference type="EMBL" id="KRM95225.1"/>
    </source>
</evidence>
<dbReference type="Pfam" id="PF10704">
    <property type="entry name" value="DUF2508"/>
    <property type="match status" value="1"/>
</dbReference>
<dbReference type="OrthoDB" id="2167041at2"/>
<sequence>MFKRKQDQRSELQKIYDEKLLSAIYEAMTEWNRAKETVTSIDDADEELIALTQLARARYLFLYHEARIRGTKGDRLMPGAARVEHDFLG</sequence>
<dbReference type="EMBL" id="AYYI01000074">
    <property type="protein sequence ID" value="KRM95225.1"/>
    <property type="molecule type" value="Genomic_DNA"/>
</dbReference>
<organism evidence="1 2">
    <name type="scientific">Loigolactobacillus rennini DSM 20253</name>
    <dbReference type="NCBI Taxonomy" id="1423796"/>
    <lineage>
        <taxon>Bacteria</taxon>
        <taxon>Bacillati</taxon>
        <taxon>Bacillota</taxon>
        <taxon>Bacilli</taxon>
        <taxon>Lactobacillales</taxon>
        <taxon>Lactobacillaceae</taxon>
        <taxon>Loigolactobacillus</taxon>
    </lineage>
</organism>
<dbReference type="Proteomes" id="UP000051638">
    <property type="component" value="Unassembled WGS sequence"/>
</dbReference>
<dbReference type="STRING" id="1423796.FC24_GL002215"/>
<dbReference type="PATRIC" id="fig|1423796.3.peg.2248"/>
<evidence type="ECO:0000313" key="2">
    <source>
        <dbReference type="Proteomes" id="UP000051638"/>
    </source>
</evidence>
<evidence type="ECO:0008006" key="3">
    <source>
        <dbReference type="Google" id="ProtNLM"/>
    </source>
</evidence>